<accession>A0AAF0DCF5</accession>
<dbReference type="PANTHER" id="PTHR37540:SF10">
    <property type="entry name" value="SIGMA-70 REGION 2 FAMILY PROTEIN"/>
    <property type="match status" value="1"/>
</dbReference>
<gene>
    <name evidence="2" type="ORF">PRK78_000980</name>
</gene>
<name>A0AAF0DCF5_9EURO</name>
<organism evidence="2 3">
    <name type="scientific">Emydomyces testavorans</name>
    <dbReference type="NCBI Taxonomy" id="2070801"/>
    <lineage>
        <taxon>Eukaryota</taxon>
        <taxon>Fungi</taxon>
        <taxon>Dikarya</taxon>
        <taxon>Ascomycota</taxon>
        <taxon>Pezizomycotina</taxon>
        <taxon>Eurotiomycetes</taxon>
        <taxon>Eurotiomycetidae</taxon>
        <taxon>Onygenales</taxon>
        <taxon>Nannizziopsiaceae</taxon>
        <taxon>Emydomyces</taxon>
    </lineage>
</organism>
<protein>
    <submittedName>
        <fullName evidence="2">Uncharacterized protein</fullName>
    </submittedName>
</protein>
<dbReference type="AlphaFoldDB" id="A0AAF0DCF5"/>
<feature type="region of interest" description="Disordered" evidence="1">
    <location>
        <begin position="116"/>
        <end position="147"/>
    </location>
</feature>
<sequence>MGKAARSTFAHGRACGVDESANNNANGSMTPAPLHTSSAPPPNHRNQNVGPSQPSKNKDGPRKFEFVLVTDAESRKQVRRYAMQQYVHQRRLDGIARLESNKAKIRGWPMTKRTSEAVLSPAIKDEPESGSDCKISSSSEPSPSPGDFGNFDSLVLDAFPAGEEMGTCDRFRRSPSLDPQAGPSSGTVDPFNSYPLTLKKTDQDLIPHFITRYPLMMYKIGHADPYNPIRAIFHRVAIHDPVPFQAMLAVAAKHRAGVQGQIDTVQSLTHKMRALRLLNERLKNDPWGKQEGTIYSTASMAVIEKWSKDDNVEHMHIRGLTQLLKRRGGMRGMRFATPTSRFMEKVLYWVDFSCAPNAIVGATLPWTGDTPDTLPSLPFMAPRLYPELPIPCNNQDTVDILQACEDFFSFFRSLNELQQSLFQAPLSSNIEMPERRKSPQQSTLFKSDSPLYFILTTLPDYDHGIRDIRYIDEYCCIACLLYLNIALYDYYSTSRNFNDYLEWINREIKRLNQYGAVSIASVLWIFLDNGGFPNAEASDDGERNWFVSRILRVAKRFNRTPSKTVWDYLRFTLLEFLIIHQECGIGANSIGEAELNARRHWRHNKPLIMLEEAELRQTLFVQLCPTPPASDAVCSYPSPATPGE</sequence>
<dbReference type="Proteomes" id="UP001219355">
    <property type="component" value="Chromosome 1"/>
</dbReference>
<feature type="compositionally biased region" description="Polar residues" evidence="1">
    <location>
        <begin position="20"/>
        <end position="29"/>
    </location>
</feature>
<feature type="region of interest" description="Disordered" evidence="1">
    <location>
        <begin position="1"/>
        <end position="65"/>
    </location>
</feature>
<dbReference type="Pfam" id="PF11951">
    <property type="entry name" value="Fungal_trans_2"/>
    <property type="match status" value="1"/>
</dbReference>
<dbReference type="EMBL" id="CP120627">
    <property type="protein sequence ID" value="WEW55549.1"/>
    <property type="molecule type" value="Genomic_DNA"/>
</dbReference>
<evidence type="ECO:0000313" key="2">
    <source>
        <dbReference type="EMBL" id="WEW55549.1"/>
    </source>
</evidence>
<feature type="region of interest" description="Disordered" evidence="1">
    <location>
        <begin position="167"/>
        <end position="190"/>
    </location>
</feature>
<keyword evidence="3" id="KW-1185">Reference proteome</keyword>
<evidence type="ECO:0000256" key="1">
    <source>
        <dbReference type="SAM" id="MobiDB-lite"/>
    </source>
</evidence>
<evidence type="ECO:0000313" key="3">
    <source>
        <dbReference type="Proteomes" id="UP001219355"/>
    </source>
</evidence>
<feature type="compositionally biased region" description="Polar residues" evidence="1">
    <location>
        <begin position="44"/>
        <end position="55"/>
    </location>
</feature>
<reference evidence="2" key="1">
    <citation type="submission" date="2023-03" db="EMBL/GenBank/DDBJ databases">
        <title>Emydomyces testavorans Genome Sequence.</title>
        <authorList>
            <person name="Hoyer L."/>
        </authorList>
    </citation>
    <scope>NUCLEOTIDE SEQUENCE</scope>
    <source>
        <strain evidence="2">16-2883</strain>
    </source>
</reference>
<proteinExistence type="predicted"/>
<feature type="compositionally biased region" description="Basic and acidic residues" evidence="1">
    <location>
        <begin position="56"/>
        <end position="65"/>
    </location>
</feature>
<dbReference type="InterPro" id="IPR021858">
    <property type="entry name" value="Fun_TF"/>
</dbReference>
<dbReference type="PANTHER" id="PTHR37540">
    <property type="entry name" value="TRANSCRIPTION FACTOR (ACR-2), PUTATIVE-RELATED-RELATED"/>
    <property type="match status" value="1"/>
</dbReference>